<keyword evidence="3 6" id="KW-0812">Transmembrane</keyword>
<evidence type="ECO:0000256" key="3">
    <source>
        <dbReference type="ARBA" id="ARBA00022692"/>
    </source>
</evidence>
<keyword evidence="5 6" id="KW-0472">Membrane</keyword>
<dbReference type="PANTHER" id="PTHR22911">
    <property type="entry name" value="ACYL-MALONYL CONDENSING ENZYME-RELATED"/>
    <property type="match status" value="1"/>
</dbReference>
<reference evidence="8 9" key="1">
    <citation type="submission" date="2019-06" db="EMBL/GenBank/DDBJ databases">
        <title>Sorghum-associated microbial communities from plants grown in Nebraska, USA.</title>
        <authorList>
            <person name="Schachtman D."/>
        </authorList>
    </citation>
    <scope>NUCLEOTIDE SEQUENCE [LARGE SCALE GENOMIC DNA]</scope>
    <source>
        <strain evidence="8 9">1225</strain>
    </source>
</reference>
<feature type="domain" description="EamA" evidence="7">
    <location>
        <begin position="10"/>
        <end position="140"/>
    </location>
</feature>
<gene>
    <name evidence="8" type="ORF">FHW37_102391</name>
</gene>
<dbReference type="InterPro" id="IPR000620">
    <property type="entry name" value="EamA_dom"/>
</dbReference>
<sequence length="303" mass="32472">MSHFADRKVLGIVLALASYATYSLHYATMKWLGTGYSIWQLIFLRSLVMFLITLGIGRAATVRGFVASPYKLPTAIRGVLQFLCAYFFYVAANRMPLADVTTLYSAAPLMIVLLSIVVLGEKIHGLHWVAVILGLVGTAIAANPGADTDLLAALLSLGAALFWALTVVFTRKSGARESSDVQLFTNSLVFMALSVGFATWQMPSSLYDWGLMLALGIQIYLAQLFFVEACRFAPASLVGPIEYSSLGWACLFGFLFFADVPPLPVVAGGVLIVVSGVALAVGMRRMSKKSQNLPLAAAGAIEG</sequence>
<feature type="transmembrane region" description="Helical" evidence="6">
    <location>
        <begin position="181"/>
        <end position="200"/>
    </location>
</feature>
<dbReference type="RefSeq" id="WP_145634608.1">
    <property type="nucleotide sequence ID" value="NZ_VIWP01000002.1"/>
</dbReference>
<dbReference type="EMBL" id="VIWP01000002">
    <property type="protein sequence ID" value="TWF56752.1"/>
    <property type="molecule type" value="Genomic_DNA"/>
</dbReference>
<evidence type="ECO:0000256" key="1">
    <source>
        <dbReference type="ARBA" id="ARBA00004141"/>
    </source>
</evidence>
<keyword evidence="9" id="KW-1185">Reference proteome</keyword>
<feature type="transmembrane region" description="Helical" evidence="6">
    <location>
        <begin position="36"/>
        <end position="60"/>
    </location>
</feature>
<organism evidence="8 9">
    <name type="scientific">Neorhizobium alkalisoli</name>
    <dbReference type="NCBI Taxonomy" id="528178"/>
    <lineage>
        <taxon>Bacteria</taxon>
        <taxon>Pseudomonadati</taxon>
        <taxon>Pseudomonadota</taxon>
        <taxon>Alphaproteobacteria</taxon>
        <taxon>Hyphomicrobiales</taxon>
        <taxon>Rhizobiaceae</taxon>
        <taxon>Rhizobium/Agrobacterium group</taxon>
        <taxon>Neorhizobium</taxon>
    </lineage>
</organism>
<feature type="transmembrane region" description="Helical" evidence="6">
    <location>
        <begin position="206"/>
        <end position="225"/>
    </location>
</feature>
<feature type="domain" description="EamA" evidence="7">
    <location>
        <begin position="151"/>
        <end position="275"/>
    </location>
</feature>
<dbReference type="Gene3D" id="1.10.3730.20">
    <property type="match status" value="1"/>
</dbReference>
<feature type="transmembrane region" description="Helical" evidence="6">
    <location>
        <begin position="72"/>
        <end position="89"/>
    </location>
</feature>
<feature type="transmembrane region" description="Helical" evidence="6">
    <location>
        <begin position="150"/>
        <end position="169"/>
    </location>
</feature>
<accession>A0A561R2B7</accession>
<evidence type="ECO:0000259" key="7">
    <source>
        <dbReference type="Pfam" id="PF00892"/>
    </source>
</evidence>
<feature type="transmembrane region" description="Helical" evidence="6">
    <location>
        <begin position="126"/>
        <end position="144"/>
    </location>
</feature>
<dbReference type="PANTHER" id="PTHR22911:SF6">
    <property type="entry name" value="SOLUTE CARRIER FAMILY 35 MEMBER G1"/>
    <property type="match status" value="1"/>
</dbReference>
<evidence type="ECO:0000313" key="9">
    <source>
        <dbReference type="Proteomes" id="UP000320653"/>
    </source>
</evidence>
<feature type="transmembrane region" description="Helical" evidence="6">
    <location>
        <begin position="101"/>
        <end position="119"/>
    </location>
</feature>
<dbReference type="AlphaFoldDB" id="A0A561R2B7"/>
<evidence type="ECO:0000313" key="8">
    <source>
        <dbReference type="EMBL" id="TWF56752.1"/>
    </source>
</evidence>
<dbReference type="SUPFAM" id="SSF103481">
    <property type="entry name" value="Multidrug resistance efflux transporter EmrE"/>
    <property type="match status" value="2"/>
</dbReference>
<comment type="subcellular location">
    <subcellularLocation>
        <location evidence="1">Membrane</location>
        <topology evidence="1">Multi-pass membrane protein</topology>
    </subcellularLocation>
</comment>
<feature type="transmembrane region" description="Helical" evidence="6">
    <location>
        <begin position="237"/>
        <end position="257"/>
    </location>
</feature>
<evidence type="ECO:0000256" key="2">
    <source>
        <dbReference type="ARBA" id="ARBA00009853"/>
    </source>
</evidence>
<comment type="caution">
    <text evidence="8">The sequence shown here is derived from an EMBL/GenBank/DDBJ whole genome shotgun (WGS) entry which is preliminary data.</text>
</comment>
<dbReference type="Proteomes" id="UP000320653">
    <property type="component" value="Unassembled WGS sequence"/>
</dbReference>
<feature type="transmembrane region" description="Helical" evidence="6">
    <location>
        <begin position="263"/>
        <end position="283"/>
    </location>
</feature>
<dbReference type="Pfam" id="PF00892">
    <property type="entry name" value="EamA"/>
    <property type="match status" value="2"/>
</dbReference>
<proteinExistence type="inferred from homology"/>
<keyword evidence="4 6" id="KW-1133">Transmembrane helix</keyword>
<protein>
    <submittedName>
        <fullName evidence="8">S-adenosylmethionine uptake transporter</fullName>
    </submittedName>
</protein>
<evidence type="ECO:0000256" key="6">
    <source>
        <dbReference type="SAM" id="Phobius"/>
    </source>
</evidence>
<dbReference type="OrthoDB" id="7818056at2"/>
<evidence type="ECO:0000256" key="4">
    <source>
        <dbReference type="ARBA" id="ARBA00022989"/>
    </source>
</evidence>
<evidence type="ECO:0000256" key="5">
    <source>
        <dbReference type="ARBA" id="ARBA00023136"/>
    </source>
</evidence>
<dbReference type="GO" id="GO:0016020">
    <property type="term" value="C:membrane"/>
    <property type="evidence" value="ECO:0007669"/>
    <property type="project" value="UniProtKB-SubCell"/>
</dbReference>
<dbReference type="InterPro" id="IPR037185">
    <property type="entry name" value="EmrE-like"/>
</dbReference>
<name>A0A561R2B7_9HYPH</name>
<comment type="similarity">
    <text evidence="2">Belongs to the drug/metabolite transporter (DMT) superfamily. 10 TMS drug/metabolite exporter (DME) (TC 2.A.7.3) family.</text>
</comment>